<organism evidence="1 2">
    <name type="scientific">Methylorubrum extorquens</name>
    <name type="common">Methylobacterium dichloromethanicum</name>
    <name type="synonym">Methylobacterium extorquens</name>
    <dbReference type="NCBI Taxonomy" id="408"/>
    <lineage>
        <taxon>Bacteria</taxon>
        <taxon>Pseudomonadati</taxon>
        <taxon>Pseudomonadota</taxon>
        <taxon>Alphaproteobacteria</taxon>
        <taxon>Hyphomicrobiales</taxon>
        <taxon>Methylobacteriaceae</taxon>
        <taxon>Methylorubrum</taxon>
    </lineage>
</organism>
<protein>
    <submittedName>
        <fullName evidence="1">Uncharacterized protein</fullName>
    </submittedName>
</protein>
<dbReference type="Proteomes" id="UP000233769">
    <property type="component" value="Chromosome tk0001"/>
</dbReference>
<evidence type="ECO:0000313" key="1">
    <source>
        <dbReference type="EMBL" id="SOR26789.1"/>
    </source>
</evidence>
<evidence type="ECO:0000313" key="2">
    <source>
        <dbReference type="Proteomes" id="UP000233769"/>
    </source>
</evidence>
<reference evidence="2" key="1">
    <citation type="submission" date="2017-10" db="EMBL/GenBank/DDBJ databases">
        <authorList>
            <person name="Regsiter A."/>
            <person name="William W."/>
        </authorList>
    </citation>
    <scope>NUCLEOTIDE SEQUENCE [LARGE SCALE GENOMIC DNA]</scope>
</reference>
<accession>A0A2N9AHF6</accession>
<proteinExistence type="predicted"/>
<gene>
    <name evidence="1" type="ORF">TK0001_0187</name>
</gene>
<dbReference type="EMBL" id="LT962688">
    <property type="protein sequence ID" value="SOR26789.1"/>
    <property type="molecule type" value="Genomic_DNA"/>
</dbReference>
<dbReference type="AlphaFoldDB" id="A0A2N9AHF6"/>
<name>A0A2N9AHF6_METEX</name>
<sequence length="106" mass="11933">MERKLAEKVEIDAETLQYLSETALAHNMFIQALLGLEEQRFPGFAAAIRRELDKTLRSRSTALVEAGWVNVRDRIHADLRAAEQAASSVPNAPVRTKLRSWLFGGR</sequence>